<dbReference type="RefSeq" id="WP_062483136.1">
    <property type="nucleotide sequence ID" value="NZ_LN885086.1"/>
</dbReference>
<proteinExistence type="predicted"/>
<dbReference type="EMBL" id="LN885086">
    <property type="protein sequence ID" value="CUQ65625.1"/>
    <property type="molecule type" value="Genomic_DNA"/>
</dbReference>
<evidence type="ECO:0008006" key="4">
    <source>
        <dbReference type="Google" id="ProtNLM"/>
    </source>
</evidence>
<sequence>MNAAWKTGLSFGTTSGVITTLGLLVGLHAGTHSKTAVLGGIVTIAVADALSDAMGIHLAEEAKHTQPARAVWEATLATFVAKFVIAGTFAVPVLTHPLDQAVVISVVWGLALLAAISFFVARVQGISPWKAIGEHLFIALCVVAITHGLGDWIQGRLEGD</sequence>
<dbReference type="STRING" id="1715989.NITINOP_0650"/>
<evidence type="ECO:0000313" key="2">
    <source>
        <dbReference type="EMBL" id="CUQ65625.1"/>
    </source>
</evidence>
<protein>
    <recommendedName>
        <fullName evidence="4">VIT family protein</fullName>
    </recommendedName>
</protein>
<gene>
    <name evidence="2" type="ORF">NITINOP_0650</name>
</gene>
<name>A0A0S4KQK4_9BACT</name>
<keyword evidence="3" id="KW-1185">Reference proteome</keyword>
<feature type="transmembrane region" description="Helical" evidence="1">
    <location>
        <begin position="132"/>
        <end position="150"/>
    </location>
</feature>
<feature type="transmembrane region" description="Helical" evidence="1">
    <location>
        <begin position="71"/>
        <end position="95"/>
    </location>
</feature>
<keyword evidence="1" id="KW-0812">Transmembrane</keyword>
<feature type="transmembrane region" description="Helical" evidence="1">
    <location>
        <begin position="101"/>
        <end position="120"/>
    </location>
</feature>
<feature type="transmembrane region" description="Helical" evidence="1">
    <location>
        <begin position="7"/>
        <end position="30"/>
    </location>
</feature>
<evidence type="ECO:0000313" key="3">
    <source>
        <dbReference type="Proteomes" id="UP000066284"/>
    </source>
</evidence>
<dbReference type="OrthoDB" id="9786463at2"/>
<dbReference type="AlphaFoldDB" id="A0A0S4KQK4"/>
<accession>A0A0S4KQK4</accession>
<reference evidence="3" key="1">
    <citation type="submission" date="2015-09" db="EMBL/GenBank/DDBJ databases">
        <authorList>
            <person name="Daims H."/>
        </authorList>
    </citation>
    <scope>NUCLEOTIDE SEQUENCE [LARGE SCALE GENOMIC DNA]</scope>
</reference>
<dbReference type="KEGG" id="nio:NITINOP_0650"/>
<keyword evidence="1" id="KW-0472">Membrane</keyword>
<evidence type="ECO:0000256" key="1">
    <source>
        <dbReference type="SAM" id="Phobius"/>
    </source>
</evidence>
<organism evidence="2 3">
    <name type="scientific">Candidatus Nitrospira inopinata</name>
    <dbReference type="NCBI Taxonomy" id="1715989"/>
    <lineage>
        <taxon>Bacteria</taxon>
        <taxon>Pseudomonadati</taxon>
        <taxon>Nitrospirota</taxon>
        <taxon>Nitrospiria</taxon>
        <taxon>Nitrospirales</taxon>
        <taxon>Nitrospiraceae</taxon>
        <taxon>Nitrospira</taxon>
    </lineage>
</organism>
<dbReference type="Proteomes" id="UP000066284">
    <property type="component" value="Chromosome 1"/>
</dbReference>
<keyword evidence="1" id="KW-1133">Transmembrane helix</keyword>
<feature type="transmembrane region" description="Helical" evidence="1">
    <location>
        <begin position="36"/>
        <end position="59"/>
    </location>
</feature>